<feature type="signal peptide" evidence="1">
    <location>
        <begin position="1"/>
        <end position="22"/>
    </location>
</feature>
<dbReference type="EMBL" id="CAUYUJ010002492">
    <property type="protein sequence ID" value="CAK0801017.1"/>
    <property type="molecule type" value="Genomic_DNA"/>
</dbReference>
<feature type="chain" id="PRO_5046255389" evidence="1">
    <location>
        <begin position="23"/>
        <end position="141"/>
    </location>
</feature>
<evidence type="ECO:0000313" key="3">
    <source>
        <dbReference type="Proteomes" id="UP001189429"/>
    </source>
</evidence>
<proteinExistence type="predicted"/>
<protein>
    <submittedName>
        <fullName evidence="2">Uncharacterized protein</fullName>
    </submittedName>
</protein>
<keyword evidence="3" id="KW-1185">Reference proteome</keyword>
<organism evidence="2 3">
    <name type="scientific">Prorocentrum cordatum</name>
    <dbReference type="NCBI Taxonomy" id="2364126"/>
    <lineage>
        <taxon>Eukaryota</taxon>
        <taxon>Sar</taxon>
        <taxon>Alveolata</taxon>
        <taxon>Dinophyceae</taxon>
        <taxon>Prorocentrales</taxon>
        <taxon>Prorocentraceae</taxon>
        <taxon>Prorocentrum</taxon>
    </lineage>
</organism>
<evidence type="ECO:0000256" key="1">
    <source>
        <dbReference type="SAM" id="SignalP"/>
    </source>
</evidence>
<accession>A0ABN9Q5K5</accession>
<sequence>MSYFGSAFSFALVHYLFAQVYATQSEVYTFESYADAECSDSALTKTDYLTEVTGSAGCYVYTDVNGDVTTSVSSFSLTCSDDSNDYTEYESESCTGPAVSTGTKPWFTTLMCASLRARNLRSTVFTAHLSSSCTKSYLPTR</sequence>
<evidence type="ECO:0000313" key="2">
    <source>
        <dbReference type="EMBL" id="CAK0801017.1"/>
    </source>
</evidence>
<comment type="caution">
    <text evidence="2">The sequence shown here is derived from an EMBL/GenBank/DDBJ whole genome shotgun (WGS) entry which is preliminary data.</text>
</comment>
<keyword evidence="1" id="KW-0732">Signal</keyword>
<name>A0ABN9Q5K5_9DINO</name>
<gene>
    <name evidence="2" type="ORF">PCOR1329_LOCUS9015</name>
</gene>
<reference evidence="2" key="1">
    <citation type="submission" date="2023-10" db="EMBL/GenBank/DDBJ databases">
        <authorList>
            <person name="Chen Y."/>
            <person name="Shah S."/>
            <person name="Dougan E. K."/>
            <person name="Thang M."/>
            <person name="Chan C."/>
        </authorList>
    </citation>
    <scope>NUCLEOTIDE SEQUENCE [LARGE SCALE GENOMIC DNA]</scope>
</reference>
<dbReference type="Proteomes" id="UP001189429">
    <property type="component" value="Unassembled WGS sequence"/>
</dbReference>